<accession>A0ACB9GIX1</accession>
<protein>
    <submittedName>
        <fullName evidence="1">Uncharacterized protein</fullName>
    </submittedName>
</protein>
<reference evidence="2" key="1">
    <citation type="journal article" date="2022" name="Mol. Ecol. Resour.">
        <title>The genomes of chicory, endive, great burdock and yacon provide insights into Asteraceae palaeo-polyploidization history and plant inulin production.</title>
        <authorList>
            <person name="Fan W."/>
            <person name="Wang S."/>
            <person name="Wang H."/>
            <person name="Wang A."/>
            <person name="Jiang F."/>
            <person name="Liu H."/>
            <person name="Zhao H."/>
            <person name="Xu D."/>
            <person name="Zhang Y."/>
        </authorList>
    </citation>
    <scope>NUCLEOTIDE SEQUENCE [LARGE SCALE GENOMIC DNA]</scope>
    <source>
        <strain evidence="2">cv. Punajuju</strain>
    </source>
</reference>
<organism evidence="1 2">
    <name type="scientific">Cichorium intybus</name>
    <name type="common">Chicory</name>
    <dbReference type="NCBI Taxonomy" id="13427"/>
    <lineage>
        <taxon>Eukaryota</taxon>
        <taxon>Viridiplantae</taxon>
        <taxon>Streptophyta</taxon>
        <taxon>Embryophyta</taxon>
        <taxon>Tracheophyta</taxon>
        <taxon>Spermatophyta</taxon>
        <taxon>Magnoliopsida</taxon>
        <taxon>eudicotyledons</taxon>
        <taxon>Gunneridae</taxon>
        <taxon>Pentapetalae</taxon>
        <taxon>asterids</taxon>
        <taxon>campanulids</taxon>
        <taxon>Asterales</taxon>
        <taxon>Asteraceae</taxon>
        <taxon>Cichorioideae</taxon>
        <taxon>Cichorieae</taxon>
        <taxon>Cichoriinae</taxon>
        <taxon>Cichorium</taxon>
    </lineage>
</organism>
<comment type="caution">
    <text evidence="1">The sequence shown here is derived from an EMBL/GenBank/DDBJ whole genome shotgun (WGS) entry which is preliminary data.</text>
</comment>
<reference evidence="1 2" key="2">
    <citation type="journal article" date="2022" name="Mol. Ecol. Resour.">
        <title>The genomes of chicory, endive, great burdock and yacon provide insights into Asteraceae paleo-polyploidization history and plant inulin production.</title>
        <authorList>
            <person name="Fan W."/>
            <person name="Wang S."/>
            <person name="Wang H."/>
            <person name="Wang A."/>
            <person name="Jiang F."/>
            <person name="Liu H."/>
            <person name="Zhao H."/>
            <person name="Xu D."/>
            <person name="Zhang Y."/>
        </authorList>
    </citation>
    <scope>NUCLEOTIDE SEQUENCE [LARGE SCALE GENOMIC DNA]</scope>
    <source>
        <strain evidence="2">cv. Punajuju</strain>
        <tissue evidence="1">Leaves</tissue>
    </source>
</reference>
<evidence type="ECO:0000313" key="2">
    <source>
        <dbReference type="Proteomes" id="UP001055811"/>
    </source>
</evidence>
<dbReference type="EMBL" id="CM042010">
    <property type="protein sequence ID" value="KAI3782697.1"/>
    <property type="molecule type" value="Genomic_DNA"/>
</dbReference>
<proteinExistence type="predicted"/>
<evidence type="ECO:0000313" key="1">
    <source>
        <dbReference type="EMBL" id="KAI3782697.1"/>
    </source>
</evidence>
<keyword evidence="2" id="KW-1185">Reference proteome</keyword>
<gene>
    <name evidence="1" type="ORF">L2E82_12751</name>
</gene>
<dbReference type="Proteomes" id="UP001055811">
    <property type="component" value="Linkage Group LG02"/>
</dbReference>
<sequence>MAGKTVLSDEEDEIEVEDDEREEPDGDAVDPEDRDDEDDEEDEEGEDEYEKDGFIVDDVDEDEQDVEEEDRADSDDERQKKKKRKKRESEKNYVLDEDDYELLQDNNITGFRRPKAESKKFKRLKKARSDADEGQSGFSDEEDYSRSGKGGRSAEEKIKHSLFGDDEGPPIEDIAEEDQPEEEEDGDIGEEEDEMADFIVDEEEVDEHGEPTRRRKVNKKKSRQAPGVSSSAIQEAHDIFGDVDELLRQRKLGLERISRYDDSGEGKERRLEDEFEPTILSNKYKTEKDEVIREIDIPERMQISEESTGPPPTDEMSIEEESTWILHQLQSGTIFFGKAGARTSEEGYDLAIVKDDIMRFLEFMHVQKLDVPFIAMYRKEECRSLFKDPDPEADKDSKSNSDEKPKLRWHKVLWAILELDRKWLLLQKRKSALQSYYNKRFEEERSVYDETRAHLNQKLFDSITKSLKVAESEREIDDVDSKFNLHFPPGDVGIDEGQFKRPKRKSQYTICSKAGLWEVASKFGYSSEEFGLLISLEQMRMEELEDAKETPEEVASRFTCAMFENPQAVLRGARHMAAVEISCEPCVRKHVRSIFMDNAVVSTSPTPDGNKSIDYDHEFAGVKWLKDKPLIRFTDAQWLLIQKAEEEKLLKVSVKLPASVHDKLITDAHDYYLSDGVSKSAQLWNEQRKLIIKDAFDGLLLPSMAKEARALLTSRAKNWLVMEYGRLLWDKVSVAPYQKKEHDVNSDDYEAAPRVMACCWGPGNPATTFVMLDSYGEVLDVLYAGSISIRGQNANDQQRKKNDQQRVVKFMTDHQPHVVVLGAVNLSCIKLKEDIYEIIFKMVEENPRDLGHDMEGISVAYGDESLPHLYENSRISSEQLQPQSGIVRRAVGLGRYLQNPLAMVATLCGPAKEILSWKLTPLESFLTPDEKYSMVEQIMVDATNQVGLDINLAISHEWLFAPLQFISGLGPRKAASLQRSLVRASSIYTRKDLLNHGLDKKVFVNAVGFLRVRRSGNAASSSQFIDLLDDTRIHPESYGLAQELAKEVYRADDQDDGNDDDDVLEMAIEHVRENPNLLKVLEVDNYAKSMKRENKKDTLNHTRLELIQGFQDWRRPYVEPNEDQVFYMICGETEDTLAEGKIVQATVRRVQPQRAVCFLDSGLTGMLNKEDYSDDRRDNDLTEKLNEGDIITAKIKSIQKSRCQVFLSCKESDLRNDHSQNYKNMDPYYFEDRDNSENEKDKALKAKALAKKHFKSRMIVHPRFQNITSDEAMEMLSDKEPGESIIRPSSRGPSFLTLTLKIYDGVYAHKDIIEGGKENKDITSMLRLGKTLKIGEDVFEDLDEVMDRYVDPLVTHLKTMLAYRKFKDGSKAEVDESLRKEKLENPSRIVYAFGISEEHPGTFILTYIRSSNPHHEYIGLYPKGFKFRKKMFEEIDRLVAYFQRHIDDPHDAGPSIRSVAAMVPMRSPWGGGGGGGSGGGSNNSDWRGSSGDRERASTPSSRPGRGDYRSGGAHESGVPRPYGGGGGGGRGRGGGGGGRGRGGRGRGSYNNQGDERAKDWDEAWGAFPGAKTQNSPGGEAFPGGWTDGGGGGGGGGKRSSVPSDGGGWSSGW</sequence>
<name>A0ACB9GIX1_CICIN</name>